<gene>
    <name evidence="1" type="ORF">TTHERM_00951740</name>
</gene>
<sequence>MANKVEHFIYLKSDYTRLFNFTFICSFKNNSIQQFSNLGKFYFYLTQSGFKRQQIAEYIINFNENSLFEENQVGIMNYLNKEDSVKFERLMQFAKAKPKPDEPSSLMPSVQFERLMHFAKAEPKPDAPSSPIQRRENGGLFYREFTVINQQSSVKFERLMQLAKAKPKPDAPIIPIQLSLLNIEEKIYRQIVNQKEK</sequence>
<dbReference type="GeneID" id="7836467"/>
<dbReference type="RefSeq" id="XP_001022816.1">
    <property type="nucleotide sequence ID" value="XM_001022816.1"/>
</dbReference>
<dbReference type="EMBL" id="GG662529">
    <property type="protein sequence ID" value="EAS02571.1"/>
    <property type="molecule type" value="Genomic_DNA"/>
</dbReference>
<accession>Q241Y0</accession>
<dbReference type="HOGENOM" id="CLU_1386665_0_0_1"/>
<dbReference type="InParanoid" id="Q241Y0"/>
<dbReference type="AlphaFoldDB" id="Q241Y0"/>
<keyword evidence="2" id="KW-1185">Reference proteome</keyword>
<reference evidence="2" key="1">
    <citation type="journal article" date="2006" name="PLoS Biol.">
        <title>Macronuclear genome sequence of the ciliate Tetrahymena thermophila, a model eukaryote.</title>
        <authorList>
            <person name="Eisen J.A."/>
            <person name="Coyne R.S."/>
            <person name="Wu M."/>
            <person name="Wu D."/>
            <person name="Thiagarajan M."/>
            <person name="Wortman J.R."/>
            <person name="Badger J.H."/>
            <person name="Ren Q."/>
            <person name="Amedeo P."/>
            <person name="Jones K.M."/>
            <person name="Tallon L.J."/>
            <person name="Delcher A.L."/>
            <person name="Salzberg S.L."/>
            <person name="Silva J.C."/>
            <person name="Haas B.J."/>
            <person name="Majoros W.H."/>
            <person name="Farzad M."/>
            <person name="Carlton J.M."/>
            <person name="Smith R.K. Jr."/>
            <person name="Garg J."/>
            <person name="Pearlman R.E."/>
            <person name="Karrer K.M."/>
            <person name="Sun L."/>
            <person name="Manning G."/>
            <person name="Elde N.C."/>
            <person name="Turkewitz A.P."/>
            <person name="Asai D.J."/>
            <person name="Wilkes D.E."/>
            <person name="Wang Y."/>
            <person name="Cai H."/>
            <person name="Collins K."/>
            <person name="Stewart B.A."/>
            <person name="Lee S.R."/>
            <person name="Wilamowska K."/>
            <person name="Weinberg Z."/>
            <person name="Ruzzo W.L."/>
            <person name="Wloga D."/>
            <person name="Gaertig J."/>
            <person name="Frankel J."/>
            <person name="Tsao C.-C."/>
            <person name="Gorovsky M.A."/>
            <person name="Keeling P.J."/>
            <person name="Waller R.F."/>
            <person name="Patron N.J."/>
            <person name="Cherry J.M."/>
            <person name="Stover N.A."/>
            <person name="Krieger C.J."/>
            <person name="del Toro C."/>
            <person name="Ryder H.F."/>
            <person name="Williamson S.C."/>
            <person name="Barbeau R.A."/>
            <person name="Hamilton E.P."/>
            <person name="Orias E."/>
        </authorList>
    </citation>
    <scope>NUCLEOTIDE SEQUENCE [LARGE SCALE GENOMIC DNA]</scope>
    <source>
        <strain evidence="2">SB210</strain>
    </source>
</reference>
<organism evidence="1 2">
    <name type="scientific">Tetrahymena thermophila (strain SB210)</name>
    <dbReference type="NCBI Taxonomy" id="312017"/>
    <lineage>
        <taxon>Eukaryota</taxon>
        <taxon>Sar</taxon>
        <taxon>Alveolata</taxon>
        <taxon>Ciliophora</taxon>
        <taxon>Intramacronucleata</taxon>
        <taxon>Oligohymenophorea</taxon>
        <taxon>Hymenostomatida</taxon>
        <taxon>Tetrahymenina</taxon>
        <taxon>Tetrahymenidae</taxon>
        <taxon>Tetrahymena</taxon>
    </lineage>
</organism>
<proteinExistence type="predicted"/>
<protein>
    <submittedName>
        <fullName evidence="1">Uncharacterized protein</fullName>
    </submittedName>
</protein>
<name>Q241Y0_TETTS</name>
<evidence type="ECO:0000313" key="2">
    <source>
        <dbReference type="Proteomes" id="UP000009168"/>
    </source>
</evidence>
<dbReference type="KEGG" id="tet:TTHERM_00951740"/>
<evidence type="ECO:0000313" key="1">
    <source>
        <dbReference type="EMBL" id="EAS02571.1"/>
    </source>
</evidence>
<dbReference type="Proteomes" id="UP000009168">
    <property type="component" value="Unassembled WGS sequence"/>
</dbReference>